<dbReference type="InterPro" id="IPR013187">
    <property type="entry name" value="F-box-assoc_dom_typ3"/>
</dbReference>
<feature type="domain" description="F-box associated beta-propeller type 3" evidence="1">
    <location>
        <begin position="66"/>
        <end position="331"/>
    </location>
</feature>
<dbReference type="NCBIfam" id="TIGR01640">
    <property type="entry name" value="F_box_assoc_1"/>
    <property type="match status" value="1"/>
</dbReference>
<dbReference type="PANTHER" id="PTHR31111:SF125">
    <property type="entry name" value="F-BOX PROTEIN CPR30-LIKE"/>
    <property type="match status" value="1"/>
</dbReference>
<accession>A0A8X7W8B8</accession>
<comment type="caution">
    <text evidence="2">The sequence shown here is derived from an EMBL/GenBank/DDBJ whole genome shotgun (WGS) entry which is preliminary data.</text>
</comment>
<dbReference type="Proteomes" id="UP000886595">
    <property type="component" value="Unassembled WGS sequence"/>
</dbReference>
<dbReference type="OrthoDB" id="10637449at2759"/>
<evidence type="ECO:0000313" key="2">
    <source>
        <dbReference type="EMBL" id="KAG2324305.1"/>
    </source>
</evidence>
<sequence>MDKLPEEMVYDILQRCPAKAVERCLDAFPAFTALVRSPSFSTDFCLRSLPTQQDRVLFATTNENMLQETRTWIFNSSSTAEQEEESTLLLSTTTLPLHDHRQNKYMNYSAGLLCSGSGKNPIIYNPTNGEHRVLPGVIFGQKEVDVVRCFLGFSRVSGFNVIAVVKDACQMLALDTMAWKPIKCNHLPSPETASVSIEGSIYYAAYETPPRTMVLIIFNIETELFRIVKIPQAPMCGLLLCEKIMNVDGKVGICFVVRGGKREVKILENSDEESWSTRTIESPRFPMNDVQHFPLLSFEGFTRHGETIFSQDVSSSKALYYCDLDNESYRKEIKTIALYLHQRMVL</sequence>
<evidence type="ECO:0000259" key="1">
    <source>
        <dbReference type="Pfam" id="PF08268"/>
    </source>
</evidence>
<reference evidence="2 3" key="1">
    <citation type="submission" date="2020-02" db="EMBL/GenBank/DDBJ databases">
        <authorList>
            <person name="Ma Q."/>
            <person name="Huang Y."/>
            <person name="Song X."/>
            <person name="Pei D."/>
        </authorList>
    </citation>
    <scope>NUCLEOTIDE SEQUENCE [LARGE SCALE GENOMIC DNA]</scope>
    <source>
        <strain evidence="2">Sxm20200214</strain>
        <tissue evidence="2">Leaf</tissue>
    </source>
</reference>
<keyword evidence="3" id="KW-1185">Reference proteome</keyword>
<protein>
    <recommendedName>
        <fullName evidence="1">F-box associated beta-propeller type 3 domain-containing protein</fullName>
    </recommendedName>
</protein>
<gene>
    <name evidence="2" type="ORF">Bca52824_007033</name>
</gene>
<evidence type="ECO:0000313" key="3">
    <source>
        <dbReference type="Proteomes" id="UP000886595"/>
    </source>
</evidence>
<name>A0A8X7W8B8_BRACI</name>
<dbReference type="AlphaFoldDB" id="A0A8X7W8B8"/>
<dbReference type="InterPro" id="IPR017451">
    <property type="entry name" value="F-box-assoc_interact_dom"/>
</dbReference>
<dbReference type="EMBL" id="JAAMPC010000002">
    <property type="protein sequence ID" value="KAG2324305.1"/>
    <property type="molecule type" value="Genomic_DNA"/>
</dbReference>
<organism evidence="2 3">
    <name type="scientific">Brassica carinata</name>
    <name type="common">Ethiopian mustard</name>
    <name type="synonym">Abyssinian cabbage</name>
    <dbReference type="NCBI Taxonomy" id="52824"/>
    <lineage>
        <taxon>Eukaryota</taxon>
        <taxon>Viridiplantae</taxon>
        <taxon>Streptophyta</taxon>
        <taxon>Embryophyta</taxon>
        <taxon>Tracheophyta</taxon>
        <taxon>Spermatophyta</taxon>
        <taxon>Magnoliopsida</taxon>
        <taxon>eudicotyledons</taxon>
        <taxon>Gunneridae</taxon>
        <taxon>Pentapetalae</taxon>
        <taxon>rosids</taxon>
        <taxon>malvids</taxon>
        <taxon>Brassicales</taxon>
        <taxon>Brassicaceae</taxon>
        <taxon>Brassiceae</taxon>
        <taxon>Brassica</taxon>
    </lineage>
</organism>
<proteinExistence type="predicted"/>
<dbReference type="PANTHER" id="PTHR31111">
    <property type="entry name" value="BNAA05G37150D PROTEIN-RELATED"/>
    <property type="match status" value="1"/>
</dbReference>
<dbReference type="Pfam" id="PF08268">
    <property type="entry name" value="FBA_3"/>
    <property type="match status" value="1"/>
</dbReference>